<gene>
    <name evidence="1" type="ORF">H6G74_01260</name>
</gene>
<comment type="caution">
    <text evidence="1">The sequence shown here is derived from an EMBL/GenBank/DDBJ whole genome shotgun (WGS) entry which is preliminary data.</text>
</comment>
<evidence type="ECO:0000313" key="2">
    <source>
        <dbReference type="Proteomes" id="UP000603457"/>
    </source>
</evidence>
<reference evidence="1 2" key="1">
    <citation type="journal article" date="2020" name="ISME J.">
        <title>Comparative genomics reveals insights into cyanobacterial evolution and habitat adaptation.</title>
        <authorList>
            <person name="Chen M.Y."/>
            <person name="Teng W.K."/>
            <person name="Zhao L."/>
            <person name="Hu C.X."/>
            <person name="Zhou Y.K."/>
            <person name="Han B.P."/>
            <person name="Song L.R."/>
            <person name="Shu W.S."/>
        </authorList>
    </citation>
    <scope>NUCLEOTIDE SEQUENCE [LARGE SCALE GENOMIC DNA]</scope>
    <source>
        <strain evidence="1 2">FACHB-130</strain>
    </source>
</reference>
<dbReference type="RefSeq" id="WP_190965926.1">
    <property type="nucleotide sequence ID" value="NZ_JACJTB010000001.1"/>
</dbReference>
<dbReference type="EMBL" id="JACJTB010000001">
    <property type="protein sequence ID" value="MBD2592955.1"/>
    <property type="molecule type" value="Genomic_DNA"/>
</dbReference>
<evidence type="ECO:0000313" key="1">
    <source>
        <dbReference type="EMBL" id="MBD2592955.1"/>
    </source>
</evidence>
<name>A0ABR8FPS6_9NOSO</name>
<dbReference type="Proteomes" id="UP000603457">
    <property type="component" value="Unassembled WGS sequence"/>
</dbReference>
<keyword evidence="2" id="KW-1185">Reference proteome</keyword>
<protein>
    <submittedName>
        <fullName evidence="1">Uncharacterized protein</fullName>
    </submittedName>
</protein>
<organism evidence="1 2">
    <name type="scientific">Nostoc spongiaeforme FACHB-130</name>
    <dbReference type="NCBI Taxonomy" id="1357510"/>
    <lineage>
        <taxon>Bacteria</taxon>
        <taxon>Bacillati</taxon>
        <taxon>Cyanobacteriota</taxon>
        <taxon>Cyanophyceae</taxon>
        <taxon>Nostocales</taxon>
        <taxon>Nostocaceae</taxon>
        <taxon>Nostoc</taxon>
    </lineage>
</organism>
<proteinExistence type="predicted"/>
<accession>A0ABR8FPS6</accession>
<sequence length="50" mass="5529">MSNNKGKTTPSNLATIGSRIDLTKLKNKAVGVELVVVPKIYEKLIPHHHH</sequence>